<evidence type="ECO:0000256" key="2">
    <source>
        <dbReference type="ARBA" id="ARBA00023012"/>
    </source>
</evidence>
<evidence type="ECO:0000259" key="9">
    <source>
        <dbReference type="PROSITE" id="PS51755"/>
    </source>
</evidence>
<keyword evidence="2" id="KW-0902">Two-component regulatory system</keyword>
<organism evidence="10 11">
    <name type="scientific">Engelhardtia mirabilis</name>
    <dbReference type="NCBI Taxonomy" id="2528011"/>
    <lineage>
        <taxon>Bacteria</taxon>
        <taxon>Pseudomonadati</taxon>
        <taxon>Planctomycetota</taxon>
        <taxon>Planctomycetia</taxon>
        <taxon>Planctomycetia incertae sedis</taxon>
        <taxon>Engelhardtia</taxon>
    </lineage>
</organism>
<dbReference type="RefSeq" id="WP_145064487.1">
    <property type="nucleotide sequence ID" value="NZ_CP036287.1"/>
</dbReference>
<dbReference type="Proteomes" id="UP000316921">
    <property type="component" value="Chromosome"/>
</dbReference>
<dbReference type="Pfam" id="PF00486">
    <property type="entry name" value="Trans_reg_C"/>
    <property type="match status" value="1"/>
</dbReference>
<feature type="domain" description="OmpR/PhoB-type" evidence="9">
    <location>
        <begin position="133"/>
        <end position="232"/>
    </location>
</feature>
<dbReference type="GO" id="GO:0000156">
    <property type="term" value="F:phosphorelay response regulator activity"/>
    <property type="evidence" value="ECO:0007669"/>
    <property type="project" value="TreeGrafter"/>
</dbReference>
<evidence type="ECO:0000256" key="3">
    <source>
        <dbReference type="ARBA" id="ARBA00023015"/>
    </source>
</evidence>
<dbReference type="Gene3D" id="1.10.10.10">
    <property type="entry name" value="Winged helix-like DNA-binding domain superfamily/Winged helix DNA-binding domain"/>
    <property type="match status" value="1"/>
</dbReference>
<dbReference type="GO" id="GO:0006355">
    <property type="term" value="P:regulation of DNA-templated transcription"/>
    <property type="evidence" value="ECO:0007669"/>
    <property type="project" value="InterPro"/>
</dbReference>
<proteinExistence type="predicted"/>
<keyword evidence="4 7" id="KW-0238">DNA-binding</keyword>
<dbReference type="AlphaFoldDB" id="A0A518BI65"/>
<dbReference type="PROSITE" id="PS50110">
    <property type="entry name" value="RESPONSE_REGULATORY"/>
    <property type="match status" value="1"/>
</dbReference>
<dbReference type="InterPro" id="IPR036388">
    <property type="entry name" value="WH-like_DNA-bd_sf"/>
</dbReference>
<dbReference type="Pfam" id="PF00072">
    <property type="entry name" value="Response_reg"/>
    <property type="match status" value="1"/>
</dbReference>
<evidence type="ECO:0000256" key="1">
    <source>
        <dbReference type="ARBA" id="ARBA00022553"/>
    </source>
</evidence>
<dbReference type="KEGG" id="pbap:Pla133_17470"/>
<dbReference type="EMBL" id="CP036287">
    <property type="protein sequence ID" value="QDU66671.1"/>
    <property type="molecule type" value="Genomic_DNA"/>
</dbReference>
<name>A0A518BI65_9BACT</name>
<dbReference type="Gene3D" id="6.10.250.690">
    <property type="match status" value="1"/>
</dbReference>
<dbReference type="SUPFAM" id="SSF52172">
    <property type="entry name" value="CheY-like"/>
    <property type="match status" value="1"/>
</dbReference>
<feature type="DNA-binding region" description="OmpR/PhoB-type" evidence="7">
    <location>
        <begin position="133"/>
        <end position="232"/>
    </location>
</feature>
<dbReference type="InterPro" id="IPR039420">
    <property type="entry name" value="WalR-like"/>
</dbReference>
<dbReference type="InterPro" id="IPR016032">
    <property type="entry name" value="Sig_transdc_resp-reg_C-effctor"/>
</dbReference>
<dbReference type="SUPFAM" id="SSF46894">
    <property type="entry name" value="C-terminal effector domain of the bipartite response regulators"/>
    <property type="match status" value="1"/>
</dbReference>
<keyword evidence="11" id="KW-1185">Reference proteome</keyword>
<feature type="modified residue" description="4-aspartylphosphate" evidence="6">
    <location>
        <position position="55"/>
    </location>
</feature>
<dbReference type="GO" id="GO:0032993">
    <property type="term" value="C:protein-DNA complex"/>
    <property type="evidence" value="ECO:0007669"/>
    <property type="project" value="TreeGrafter"/>
</dbReference>
<accession>A0A518BI65</accession>
<dbReference type="CDD" id="cd17574">
    <property type="entry name" value="REC_OmpR"/>
    <property type="match status" value="1"/>
</dbReference>
<evidence type="ECO:0000313" key="10">
    <source>
        <dbReference type="EMBL" id="QDU66671.1"/>
    </source>
</evidence>
<evidence type="ECO:0000256" key="7">
    <source>
        <dbReference type="PROSITE-ProRule" id="PRU01091"/>
    </source>
</evidence>
<evidence type="ECO:0000259" key="8">
    <source>
        <dbReference type="PROSITE" id="PS50110"/>
    </source>
</evidence>
<evidence type="ECO:0000313" key="11">
    <source>
        <dbReference type="Proteomes" id="UP000316921"/>
    </source>
</evidence>
<dbReference type="SMART" id="SM00862">
    <property type="entry name" value="Trans_reg_C"/>
    <property type="match status" value="1"/>
</dbReference>
<dbReference type="InterPro" id="IPR011006">
    <property type="entry name" value="CheY-like_superfamily"/>
</dbReference>
<keyword evidence="5" id="KW-0804">Transcription</keyword>
<dbReference type="CDD" id="cd00383">
    <property type="entry name" value="trans_reg_C"/>
    <property type="match status" value="1"/>
</dbReference>
<protein>
    <submittedName>
        <fullName evidence="10">Sensory transduction protein regX3</fullName>
    </submittedName>
</protein>
<dbReference type="InterPro" id="IPR001789">
    <property type="entry name" value="Sig_transdc_resp-reg_receiver"/>
</dbReference>
<reference evidence="10 11" key="1">
    <citation type="submission" date="2019-02" db="EMBL/GenBank/DDBJ databases">
        <title>Deep-cultivation of Planctomycetes and their phenomic and genomic characterization uncovers novel biology.</title>
        <authorList>
            <person name="Wiegand S."/>
            <person name="Jogler M."/>
            <person name="Boedeker C."/>
            <person name="Pinto D."/>
            <person name="Vollmers J."/>
            <person name="Rivas-Marin E."/>
            <person name="Kohn T."/>
            <person name="Peeters S.H."/>
            <person name="Heuer A."/>
            <person name="Rast P."/>
            <person name="Oberbeckmann S."/>
            <person name="Bunk B."/>
            <person name="Jeske O."/>
            <person name="Meyerdierks A."/>
            <person name="Storesund J.E."/>
            <person name="Kallscheuer N."/>
            <person name="Luecker S."/>
            <person name="Lage O.M."/>
            <person name="Pohl T."/>
            <person name="Merkel B.J."/>
            <person name="Hornburger P."/>
            <person name="Mueller R.-W."/>
            <person name="Bruemmer F."/>
            <person name="Labrenz M."/>
            <person name="Spormann A.M."/>
            <person name="Op den Camp H."/>
            <person name="Overmann J."/>
            <person name="Amann R."/>
            <person name="Jetten M.S.M."/>
            <person name="Mascher T."/>
            <person name="Medema M.H."/>
            <person name="Devos D.P."/>
            <person name="Kaster A.-K."/>
            <person name="Ovreas L."/>
            <person name="Rohde M."/>
            <person name="Galperin M.Y."/>
            <person name="Jogler C."/>
        </authorList>
    </citation>
    <scope>NUCLEOTIDE SEQUENCE [LARGE SCALE GENOMIC DNA]</scope>
    <source>
        <strain evidence="10 11">Pla133</strain>
    </source>
</reference>
<evidence type="ECO:0000256" key="4">
    <source>
        <dbReference type="ARBA" id="ARBA00023125"/>
    </source>
</evidence>
<feature type="domain" description="Response regulatory" evidence="8">
    <location>
        <begin position="6"/>
        <end position="120"/>
    </location>
</feature>
<dbReference type="InterPro" id="IPR001867">
    <property type="entry name" value="OmpR/PhoB-type_DNA-bd"/>
</dbReference>
<dbReference type="SMART" id="SM00448">
    <property type="entry name" value="REC"/>
    <property type="match status" value="1"/>
</dbReference>
<keyword evidence="3" id="KW-0805">Transcription regulation</keyword>
<evidence type="ECO:0000256" key="6">
    <source>
        <dbReference type="PROSITE-ProRule" id="PRU00169"/>
    </source>
</evidence>
<dbReference type="PANTHER" id="PTHR48111">
    <property type="entry name" value="REGULATOR OF RPOS"/>
    <property type="match status" value="1"/>
</dbReference>
<dbReference type="PROSITE" id="PS51755">
    <property type="entry name" value="OMPR_PHOB"/>
    <property type="match status" value="1"/>
</dbReference>
<keyword evidence="1 6" id="KW-0597">Phosphoprotein</keyword>
<dbReference type="PANTHER" id="PTHR48111:SF1">
    <property type="entry name" value="TWO-COMPONENT RESPONSE REGULATOR ORR33"/>
    <property type="match status" value="1"/>
</dbReference>
<dbReference type="GO" id="GO:0000976">
    <property type="term" value="F:transcription cis-regulatory region binding"/>
    <property type="evidence" value="ECO:0007669"/>
    <property type="project" value="TreeGrafter"/>
</dbReference>
<dbReference type="GO" id="GO:0005829">
    <property type="term" value="C:cytosol"/>
    <property type="evidence" value="ECO:0007669"/>
    <property type="project" value="TreeGrafter"/>
</dbReference>
<dbReference type="Gene3D" id="3.40.50.2300">
    <property type="match status" value="1"/>
</dbReference>
<evidence type="ECO:0000256" key="5">
    <source>
        <dbReference type="ARBA" id="ARBA00023163"/>
    </source>
</evidence>
<sequence length="232" mass="25629">MSERTRVLLIEDEASIRMPLVDELLDAGYEVLEAADGELGLTMALREDPDLILLDLMLPGRDGFSVLRALRADRVVAPVIVLSARGEEWDRVQGFEVGADDYLVKPFSARELLLRIKALLLRSRGAAPGVAAGGLVRLGAATIDFGGYGVERGGVRQALSRRELDLLQYLLEREGRACSRDELLDQVWGLEADVTPRTVDQHVLKLRKKLEPDPDAPVHLLTIRGVGYQLVR</sequence>
<gene>
    <name evidence="10" type="primary">regX3_1</name>
    <name evidence="10" type="ORF">Pla133_17470</name>
</gene>